<organism evidence="1 2">
    <name type="scientific">Colletotrichum asianum</name>
    <dbReference type="NCBI Taxonomy" id="702518"/>
    <lineage>
        <taxon>Eukaryota</taxon>
        <taxon>Fungi</taxon>
        <taxon>Dikarya</taxon>
        <taxon>Ascomycota</taxon>
        <taxon>Pezizomycotina</taxon>
        <taxon>Sordariomycetes</taxon>
        <taxon>Hypocreomycetidae</taxon>
        <taxon>Glomerellales</taxon>
        <taxon>Glomerellaceae</taxon>
        <taxon>Colletotrichum</taxon>
        <taxon>Colletotrichum gloeosporioides species complex</taxon>
    </lineage>
</organism>
<gene>
    <name evidence="1" type="ORF">GQ607_001861</name>
</gene>
<comment type="caution">
    <text evidence="1">The sequence shown here is derived from an EMBL/GenBank/DDBJ whole genome shotgun (WGS) entry which is preliminary data.</text>
</comment>
<evidence type="ECO:0000313" key="1">
    <source>
        <dbReference type="EMBL" id="KAF0330992.1"/>
    </source>
</evidence>
<name>A0A8H3WU56_9PEZI</name>
<accession>A0A8H3WU56</accession>
<dbReference type="EMBL" id="WOWK01000005">
    <property type="protein sequence ID" value="KAF0330992.1"/>
    <property type="molecule type" value="Genomic_DNA"/>
</dbReference>
<dbReference type="Proteomes" id="UP000434172">
    <property type="component" value="Unassembled WGS sequence"/>
</dbReference>
<sequence length="20" mass="2103">MLGPKGKVLVVQILPSPVAR</sequence>
<evidence type="ECO:0000313" key="2">
    <source>
        <dbReference type="Proteomes" id="UP000434172"/>
    </source>
</evidence>
<proteinExistence type="predicted"/>
<dbReference type="AlphaFoldDB" id="A0A8H3WU56"/>
<reference evidence="1 2" key="1">
    <citation type="submission" date="2019-12" db="EMBL/GenBank/DDBJ databases">
        <title>A genome sequence resource for the geographically widespread anthracnose pathogen Colletotrichum asianum.</title>
        <authorList>
            <person name="Meng Y."/>
        </authorList>
    </citation>
    <scope>NUCLEOTIDE SEQUENCE [LARGE SCALE GENOMIC DNA]</scope>
    <source>
        <strain evidence="1 2">ICMP 18580</strain>
    </source>
</reference>
<protein>
    <submittedName>
        <fullName evidence="1">Uncharacterized protein</fullName>
    </submittedName>
</protein>
<keyword evidence="2" id="KW-1185">Reference proteome</keyword>